<proteinExistence type="predicted"/>
<protein>
    <submittedName>
        <fullName evidence="2">Uncharacterized protein</fullName>
    </submittedName>
</protein>
<dbReference type="Proteomes" id="UP000617979">
    <property type="component" value="Unassembled WGS sequence"/>
</dbReference>
<dbReference type="EMBL" id="BMEX01000002">
    <property type="protein sequence ID" value="GGA38097.1"/>
    <property type="molecule type" value="Genomic_DNA"/>
</dbReference>
<reference evidence="3" key="1">
    <citation type="journal article" date="2019" name="Int. J. Syst. Evol. Microbiol.">
        <title>The Global Catalogue of Microorganisms (GCM) 10K type strain sequencing project: providing services to taxonomists for standard genome sequencing and annotation.</title>
        <authorList>
            <consortium name="The Broad Institute Genomics Platform"/>
            <consortium name="The Broad Institute Genome Sequencing Center for Infectious Disease"/>
            <person name="Wu L."/>
            <person name="Ma J."/>
        </authorList>
    </citation>
    <scope>NUCLEOTIDE SEQUENCE [LARGE SCALE GENOMIC DNA]</scope>
    <source>
        <strain evidence="3">CGMCC 1.12404</strain>
    </source>
</reference>
<keyword evidence="3" id="KW-1185">Reference proteome</keyword>
<accession>A0ABQ1G773</accession>
<feature type="region of interest" description="Disordered" evidence="1">
    <location>
        <begin position="28"/>
        <end position="53"/>
    </location>
</feature>
<evidence type="ECO:0000313" key="3">
    <source>
        <dbReference type="Proteomes" id="UP000617979"/>
    </source>
</evidence>
<name>A0ABQ1G773_9BACL</name>
<dbReference type="RefSeq" id="WP_188430248.1">
    <property type="nucleotide sequence ID" value="NZ_BMEX01000002.1"/>
</dbReference>
<gene>
    <name evidence="2" type="ORF">GCM10007416_08810</name>
</gene>
<comment type="caution">
    <text evidence="2">The sequence shown here is derived from an EMBL/GenBank/DDBJ whole genome shotgun (WGS) entry which is preliminary data.</text>
</comment>
<sequence>MRRTEKEQRVMMQSAGYGFTDLWDRRDGDAPFGRAGGEDFLRRKGIQKESVDP</sequence>
<organism evidence="2 3">
    <name type="scientific">Kroppenstedtia guangzhouensis</name>
    <dbReference type="NCBI Taxonomy" id="1274356"/>
    <lineage>
        <taxon>Bacteria</taxon>
        <taxon>Bacillati</taxon>
        <taxon>Bacillota</taxon>
        <taxon>Bacilli</taxon>
        <taxon>Bacillales</taxon>
        <taxon>Thermoactinomycetaceae</taxon>
        <taxon>Kroppenstedtia</taxon>
    </lineage>
</organism>
<evidence type="ECO:0000313" key="2">
    <source>
        <dbReference type="EMBL" id="GGA38097.1"/>
    </source>
</evidence>
<evidence type="ECO:0000256" key="1">
    <source>
        <dbReference type="SAM" id="MobiDB-lite"/>
    </source>
</evidence>
<feature type="compositionally biased region" description="Basic and acidic residues" evidence="1">
    <location>
        <begin position="36"/>
        <end position="53"/>
    </location>
</feature>